<sequence>MHLPIATALGLLSIRAHAQLGLPHTPNPNRQPARANKDFIYFTTYNSTTCAGPESRRDGKSHKWMLGNVPYGICLPLRHSVAGAGQVGTPSGGGVWYDARQWRSISHVTVNPNCKSMFFKFPCASFIW</sequence>
<feature type="chain" id="PRO_5041276648" evidence="1">
    <location>
        <begin position="19"/>
        <end position="128"/>
    </location>
</feature>
<keyword evidence="3" id="KW-1185">Reference proteome</keyword>
<reference evidence="2" key="1">
    <citation type="submission" date="2023-06" db="EMBL/GenBank/DDBJ databases">
        <title>Genome-scale phylogeny and comparative genomics of the fungal order Sordariales.</title>
        <authorList>
            <consortium name="Lawrence Berkeley National Laboratory"/>
            <person name="Hensen N."/>
            <person name="Bonometti L."/>
            <person name="Westerberg I."/>
            <person name="Brannstrom I.O."/>
            <person name="Guillou S."/>
            <person name="Cros-Aarteil S."/>
            <person name="Calhoun S."/>
            <person name="Haridas S."/>
            <person name="Kuo A."/>
            <person name="Mondo S."/>
            <person name="Pangilinan J."/>
            <person name="Riley R."/>
            <person name="Labutti K."/>
            <person name="Andreopoulos B."/>
            <person name="Lipzen A."/>
            <person name="Chen C."/>
            <person name="Yanf M."/>
            <person name="Daum C."/>
            <person name="Ng V."/>
            <person name="Clum A."/>
            <person name="Steindorff A."/>
            <person name="Ohm R."/>
            <person name="Martin F."/>
            <person name="Silar P."/>
            <person name="Natvig D."/>
            <person name="Lalanne C."/>
            <person name="Gautier V."/>
            <person name="Ament-Velasquez S.L."/>
            <person name="Kruys A."/>
            <person name="Hutchinson M.I."/>
            <person name="Powell A.J."/>
            <person name="Barry K."/>
            <person name="Miller A.N."/>
            <person name="Grigoriev I.V."/>
            <person name="Debuchy R."/>
            <person name="Gladieux P."/>
            <person name="Thoren M.H."/>
            <person name="Johannesson H."/>
        </authorList>
    </citation>
    <scope>NUCLEOTIDE SEQUENCE</scope>
    <source>
        <strain evidence="2">CBS 606.72</strain>
    </source>
</reference>
<keyword evidence="1" id="KW-0732">Signal</keyword>
<protein>
    <submittedName>
        <fullName evidence="2">Uncharacterized protein</fullName>
    </submittedName>
</protein>
<name>A0AA39THS2_9PEZI</name>
<feature type="signal peptide" evidence="1">
    <location>
        <begin position="1"/>
        <end position="18"/>
    </location>
</feature>
<proteinExistence type="predicted"/>
<accession>A0AA39THS2</accession>
<dbReference type="AlphaFoldDB" id="A0AA39THS2"/>
<evidence type="ECO:0000313" key="3">
    <source>
        <dbReference type="Proteomes" id="UP001175000"/>
    </source>
</evidence>
<evidence type="ECO:0000313" key="2">
    <source>
        <dbReference type="EMBL" id="KAK0611782.1"/>
    </source>
</evidence>
<comment type="caution">
    <text evidence="2">The sequence shown here is derived from an EMBL/GenBank/DDBJ whole genome shotgun (WGS) entry which is preliminary data.</text>
</comment>
<dbReference type="Proteomes" id="UP001175000">
    <property type="component" value="Unassembled WGS sequence"/>
</dbReference>
<evidence type="ECO:0000256" key="1">
    <source>
        <dbReference type="SAM" id="SignalP"/>
    </source>
</evidence>
<gene>
    <name evidence="2" type="ORF">B0T14DRAFT_531029</name>
</gene>
<organism evidence="2 3">
    <name type="scientific">Immersiella caudata</name>
    <dbReference type="NCBI Taxonomy" id="314043"/>
    <lineage>
        <taxon>Eukaryota</taxon>
        <taxon>Fungi</taxon>
        <taxon>Dikarya</taxon>
        <taxon>Ascomycota</taxon>
        <taxon>Pezizomycotina</taxon>
        <taxon>Sordariomycetes</taxon>
        <taxon>Sordariomycetidae</taxon>
        <taxon>Sordariales</taxon>
        <taxon>Lasiosphaeriaceae</taxon>
        <taxon>Immersiella</taxon>
    </lineage>
</organism>
<dbReference type="EMBL" id="JAULSU010000007">
    <property type="protein sequence ID" value="KAK0611782.1"/>
    <property type="molecule type" value="Genomic_DNA"/>
</dbReference>